<keyword evidence="4" id="KW-1185">Reference proteome</keyword>
<keyword evidence="2" id="KW-0812">Transmembrane</keyword>
<accession>A0A0D2WY91</accession>
<feature type="transmembrane region" description="Helical" evidence="2">
    <location>
        <begin position="91"/>
        <end position="114"/>
    </location>
</feature>
<keyword evidence="2" id="KW-1133">Transmembrane helix</keyword>
<proteinExistence type="predicted"/>
<feature type="region of interest" description="Disordered" evidence="1">
    <location>
        <begin position="146"/>
        <end position="167"/>
    </location>
</feature>
<evidence type="ECO:0000313" key="4">
    <source>
        <dbReference type="Proteomes" id="UP000008743"/>
    </source>
</evidence>
<sequence length="167" mass="18340">MDRVTNIQRCPHCHKKLPVVVQAVPDGNDIPDSWRNSKLAAKQGWEYELPEFLRATMGGVGALFATSLYAYGNGDWLYRLHQTRFARHKILGSVALGVPAVIGGAAVAGVAYGATPALFQFCTRLYQSGYLKSNAFFEDSALQLREKQQAAQQQQSKSTEKPPTNAP</sequence>
<protein>
    <submittedName>
        <fullName evidence="3">Uncharacterized protein</fullName>
    </submittedName>
</protein>
<evidence type="ECO:0000256" key="1">
    <source>
        <dbReference type="SAM" id="MobiDB-lite"/>
    </source>
</evidence>
<keyword evidence="2" id="KW-0472">Membrane</keyword>
<reference evidence="4" key="1">
    <citation type="submission" date="2011-02" db="EMBL/GenBank/DDBJ databases">
        <title>The Genome Sequence of Capsaspora owczarzaki ATCC 30864.</title>
        <authorList>
            <person name="Russ C."/>
            <person name="Cuomo C."/>
            <person name="Burger G."/>
            <person name="Gray M.W."/>
            <person name="Holland P.W.H."/>
            <person name="King N."/>
            <person name="Lang F.B.F."/>
            <person name="Roger A.J."/>
            <person name="Ruiz-Trillo I."/>
            <person name="Young S.K."/>
            <person name="Zeng Q."/>
            <person name="Gargeya S."/>
            <person name="Alvarado L."/>
            <person name="Berlin A."/>
            <person name="Chapman S.B."/>
            <person name="Chen Z."/>
            <person name="Freedman E."/>
            <person name="Gellesch M."/>
            <person name="Goldberg J."/>
            <person name="Griggs A."/>
            <person name="Gujja S."/>
            <person name="Heilman E."/>
            <person name="Heiman D."/>
            <person name="Howarth C."/>
            <person name="Mehta T."/>
            <person name="Neiman D."/>
            <person name="Pearson M."/>
            <person name="Roberts A."/>
            <person name="Saif S."/>
            <person name="Shea T."/>
            <person name="Shenoy N."/>
            <person name="Sisk P."/>
            <person name="Stolte C."/>
            <person name="Sykes S."/>
            <person name="White J."/>
            <person name="Yandava C."/>
            <person name="Haas B."/>
            <person name="Nusbaum C."/>
            <person name="Birren B."/>
        </authorList>
    </citation>
    <scope>NUCLEOTIDE SEQUENCE</scope>
    <source>
        <strain evidence="4">ATCC 30864</strain>
    </source>
</reference>
<organism evidence="3 4">
    <name type="scientific">Capsaspora owczarzaki (strain ATCC 30864)</name>
    <dbReference type="NCBI Taxonomy" id="595528"/>
    <lineage>
        <taxon>Eukaryota</taxon>
        <taxon>Filasterea</taxon>
        <taxon>Capsaspora</taxon>
    </lineage>
</organism>
<evidence type="ECO:0000313" key="3">
    <source>
        <dbReference type="EMBL" id="KJE97848.1"/>
    </source>
</evidence>
<dbReference type="AlphaFoldDB" id="A0A0D2WY91"/>
<dbReference type="EMBL" id="KE346375">
    <property type="protein sequence ID" value="KJE97848.1"/>
    <property type="molecule type" value="Genomic_DNA"/>
</dbReference>
<dbReference type="InParanoid" id="A0A0D2WY91"/>
<dbReference type="Proteomes" id="UP000008743">
    <property type="component" value="Unassembled WGS sequence"/>
</dbReference>
<gene>
    <name evidence="3" type="ORF">CAOG_010160</name>
</gene>
<name>A0A0D2WY91_CAPO3</name>
<evidence type="ECO:0000256" key="2">
    <source>
        <dbReference type="SAM" id="Phobius"/>
    </source>
</evidence>